<geneLocation type="plasmid" evidence="9">
    <name>pLPU83b</name>
</geneLocation>
<protein>
    <submittedName>
        <fullName evidence="9">Membrane protein</fullName>
    </submittedName>
</protein>
<keyword evidence="4" id="KW-1003">Cell membrane</keyword>
<evidence type="ECO:0000256" key="3">
    <source>
        <dbReference type="ARBA" id="ARBA00022448"/>
    </source>
</evidence>
<evidence type="ECO:0000256" key="5">
    <source>
        <dbReference type="ARBA" id="ARBA00022692"/>
    </source>
</evidence>
<keyword evidence="3" id="KW-0813">Transport</keyword>
<gene>
    <name evidence="9" type="ORF">LPU83_pLPU83b_0086</name>
</gene>
<dbReference type="PANTHER" id="PTHR42929">
    <property type="entry name" value="INNER MEMBRANE ABC TRANSPORTER PERMEASE PROTEIN YDCU-RELATED-RELATED"/>
    <property type="match status" value="1"/>
</dbReference>
<dbReference type="GO" id="GO:0005886">
    <property type="term" value="C:plasma membrane"/>
    <property type="evidence" value="ECO:0007669"/>
    <property type="project" value="UniProtKB-SubCell"/>
</dbReference>
<comment type="subcellular location">
    <subcellularLocation>
        <location evidence="1">Cell membrane</location>
        <topology evidence="1">Multi-pass membrane protein</topology>
    </subcellularLocation>
</comment>
<evidence type="ECO:0000256" key="1">
    <source>
        <dbReference type="ARBA" id="ARBA00004651"/>
    </source>
</evidence>
<keyword evidence="5 8" id="KW-0812">Transmembrane</keyword>
<comment type="similarity">
    <text evidence="2">Belongs to the binding-protein-dependent transport system permease family. CysTW subfamily.</text>
</comment>
<evidence type="ECO:0000256" key="6">
    <source>
        <dbReference type="ARBA" id="ARBA00022989"/>
    </source>
</evidence>
<dbReference type="AlphaFoldDB" id="W6RI85"/>
<evidence type="ECO:0000256" key="4">
    <source>
        <dbReference type="ARBA" id="ARBA00022475"/>
    </source>
</evidence>
<sequence>MVPFLKLSRPFIGLTLPALAILLAVFGIPMVQLLFTSFNAPAFTLANYQAFVDQTANLRVLSQTIEMSLVATTLCVVIGYPTAYVIAGSSKQLRATLIGFDPGAHLCLDPDSGRPRPDQQPPA</sequence>
<evidence type="ECO:0000256" key="7">
    <source>
        <dbReference type="ARBA" id="ARBA00023136"/>
    </source>
</evidence>
<dbReference type="EMBL" id="CBYB010000006">
    <property type="protein sequence ID" value="CDM60085.1"/>
    <property type="molecule type" value="Genomic_DNA"/>
</dbReference>
<keyword evidence="10" id="KW-1185">Reference proteome</keyword>
<proteinExistence type="inferred from homology"/>
<comment type="caution">
    <text evidence="9">The sequence shown here is derived from an EMBL/GenBank/DDBJ whole genome shotgun (WGS) entry which is preliminary data.</text>
</comment>
<dbReference type="Proteomes" id="UP000019443">
    <property type="component" value="Unassembled WGS sequence"/>
</dbReference>
<evidence type="ECO:0000313" key="10">
    <source>
        <dbReference type="Proteomes" id="UP000019443"/>
    </source>
</evidence>
<organism evidence="9 10">
    <name type="scientific">Rhizobium favelukesii</name>
    <dbReference type="NCBI Taxonomy" id="348824"/>
    <lineage>
        <taxon>Bacteria</taxon>
        <taxon>Pseudomonadati</taxon>
        <taxon>Pseudomonadota</taxon>
        <taxon>Alphaproteobacteria</taxon>
        <taxon>Hyphomicrobiales</taxon>
        <taxon>Rhizobiaceae</taxon>
        <taxon>Rhizobium/Agrobacterium group</taxon>
        <taxon>Rhizobium</taxon>
    </lineage>
</organism>
<dbReference type="Gene3D" id="1.10.3720.10">
    <property type="entry name" value="MetI-like"/>
    <property type="match status" value="1"/>
</dbReference>
<evidence type="ECO:0000313" key="9">
    <source>
        <dbReference type="EMBL" id="CDM60085.1"/>
    </source>
</evidence>
<name>W6RI85_9HYPH</name>
<reference evidence="9" key="1">
    <citation type="submission" date="2013-11" db="EMBL/GenBank/DDBJ databases">
        <title>Draft genome sequence of the broad-host-range Rhizobium sp. LPU83 strain, a member of the low-genetic diversity Oregon-like Rhizobium sp. group.</title>
        <authorList>
            <person name="Wibberg D."/>
            <person name="Puehler A."/>
            <person name="Schlueter A."/>
        </authorList>
    </citation>
    <scope>NUCLEOTIDE SEQUENCE [LARGE SCALE GENOMIC DNA]</scope>
    <source>
        <strain evidence="9">LPU83</strain>
        <plasmid evidence="9">pLPU83b</plasmid>
    </source>
</reference>
<accession>W6RI85</accession>
<feature type="transmembrane region" description="Helical" evidence="8">
    <location>
        <begin position="12"/>
        <end position="35"/>
    </location>
</feature>
<keyword evidence="7 8" id="KW-0472">Membrane</keyword>
<evidence type="ECO:0000256" key="2">
    <source>
        <dbReference type="ARBA" id="ARBA00007069"/>
    </source>
</evidence>
<keyword evidence="6 8" id="KW-1133">Transmembrane helix</keyword>
<dbReference type="SUPFAM" id="SSF161098">
    <property type="entry name" value="MetI-like"/>
    <property type="match status" value="1"/>
</dbReference>
<dbReference type="PANTHER" id="PTHR42929:SF5">
    <property type="entry name" value="ABC TRANSPORTER PERMEASE PROTEIN"/>
    <property type="match status" value="1"/>
</dbReference>
<evidence type="ECO:0000256" key="8">
    <source>
        <dbReference type="SAM" id="Phobius"/>
    </source>
</evidence>
<keyword evidence="9" id="KW-0614">Plasmid</keyword>
<feature type="transmembrane region" description="Helical" evidence="8">
    <location>
        <begin position="67"/>
        <end position="87"/>
    </location>
</feature>
<dbReference type="InterPro" id="IPR035906">
    <property type="entry name" value="MetI-like_sf"/>
</dbReference>